<protein>
    <submittedName>
        <fullName evidence="2">SLAIN motif-containing protein 2</fullName>
    </submittedName>
</protein>
<sequence>LKETCTKESKSSNLSRISVSNVSMSASAGTPPKISSFSVPRSSCSMNSPASVSQYPYLPEPTNSSGLLSQMNRISRCFSLKNLIQRRNSLHRPSLRLNATPAIPIPTWSGHNYHGLRL</sequence>
<evidence type="ECO:0000313" key="2">
    <source>
        <dbReference type="WBParaSite" id="HDID_0000607801-mRNA-1"/>
    </source>
</evidence>
<feature type="region of interest" description="Disordered" evidence="1">
    <location>
        <begin position="20"/>
        <end position="51"/>
    </location>
</feature>
<accession>A0A0R3SMB3</accession>
<reference evidence="2" key="1">
    <citation type="submission" date="2017-02" db="UniProtKB">
        <authorList>
            <consortium name="WormBaseParasite"/>
        </authorList>
    </citation>
    <scope>IDENTIFICATION</scope>
</reference>
<organism evidence="2">
    <name type="scientific">Hymenolepis diminuta</name>
    <name type="common">Rat tapeworm</name>
    <dbReference type="NCBI Taxonomy" id="6216"/>
    <lineage>
        <taxon>Eukaryota</taxon>
        <taxon>Metazoa</taxon>
        <taxon>Spiralia</taxon>
        <taxon>Lophotrochozoa</taxon>
        <taxon>Platyhelminthes</taxon>
        <taxon>Cestoda</taxon>
        <taxon>Eucestoda</taxon>
        <taxon>Cyclophyllidea</taxon>
        <taxon>Hymenolepididae</taxon>
        <taxon>Hymenolepis</taxon>
    </lineage>
</organism>
<name>A0A0R3SMB3_HYMDI</name>
<dbReference type="AlphaFoldDB" id="A0A0R3SMB3"/>
<proteinExistence type="predicted"/>
<dbReference type="WBParaSite" id="HDID_0000607801-mRNA-1">
    <property type="protein sequence ID" value="HDID_0000607801-mRNA-1"/>
    <property type="gene ID" value="HDID_0000607801"/>
</dbReference>
<evidence type="ECO:0000256" key="1">
    <source>
        <dbReference type="SAM" id="MobiDB-lite"/>
    </source>
</evidence>